<keyword evidence="2" id="KW-1185">Reference proteome</keyword>
<evidence type="ECO:0000313" key="2">
    <source>
        <dbReference type="Proteomes" id="UP000036503"/>
    </source>
</evidence>
<proteinExistence type="predicted"/>
<gene>
    <name evidence="1" type="ORF">AB840_15400</name>
</gene>
<comment type="caution">
    <text evidence="1">The sequence shown here is derived from an EMBL/GenBank/DDBJ whole genome shotgun (WGS) entry which is preliminary data.</text>
</comment>
<evidence type="ECO:0000313" key="1">
    <source>
        <dbReference type="EMBL" id="KMO85135.1"/>
    </source>
</evidence>
<organism evidence="1 2">
    <name type="scientific">Megasphaera cerevisiae DSM 20462</name>
    <dbReference type="NCBI Taxonomy" id="1122219"/>
    <lineage>
        <taxon>Bacteria</taxon>
        <taxon>Bacillati</taxon>
        <taxon>Bacillota</taxon>
        <taxon>Negativicutes</taxon>
        <taxon>Veillonellales</taxon>
        <taxon>Veillonellaceae</taxon>
        <taxon>Megasphaera</taxon>
    </lineage>
</organism>
<name>A0A0J6WP24_9FIRM</name>
<protein>
    <submittedName>
        <fullName evidence="1">Uncharacterized protein</fullName>
    </submittedName>
</protein>
<dbReference type="InParanoid" id="A0A0J6WP24"/>
<dbReference type="Proteomes" id="UP000036503">
    <property type="component" value="Unassembled WGS sequence"/>
</dbReference>
<accession>A0A0J6WP24</accession>
<dbReference type="AlphaFoldDB" id="A0A0J6WP24"/>
<sequence>MPIIIMNPCIVLELAYVVPKRKEADPLLTAVPHDAAGIEVLPPKCIAPTYMVVVTCKGNVTVAS</sequence>
<dbReference type="EMBL" id="LEKT01000136">
    <property type="protein sequence ID" value="KMO85135.1"/>
    <property type="molecule type" value="Genomic_DNA"/>
</dbReference>
<reference evidence="1 2" key="1">
    <citation type="submission" date="2015-06" db="EMBL/GenBank/DDBJ databases">
        <title>Draft genome sequence of beer spoilage bacterium Megasphaera cerevisiae type strain 20462.</title>
        <authorList>
            <person name="Kutumbaka K."/>
            <person name="Pasmowitz J."/>
            <person name="Mategko J."/>
            <person name="Reyes D."/>
            <person name="Friedrich A."/>
            <person name="Han S."/>
            <person name="Martens-Habbena W."/>
            <person name="Neal-McKinney J."/>
            <person name="Janagama H.K."/>
            <person name="Nadala C."/>
            <person name="Samadpour M."/>
        </authorList>
    </citation>
    <scope>NUCLEOTIDE SEQUENCE [LARGE SCALE GENOMIC DNA]</scope>
    <source>
        <strain evidence="1 2">DSM 20462</strain>
    </source>
</reference>
<dbReference type="PATRIC" id="fig|1122219.3.peg.651"/>